<comment type="caution">
    <text evidence="3">The sequence shown here is derived from an EMBL/GenBank/DDBJ whole genome shotgun (WGS) entry which is preliminary data.</text>
</comment>
<reference evidence="3 4" key="1">
    <citation type="submission" date="2018-09" db="EMBL/GenBank/DDBJ databases">
        <title>Novel species of Cryobacterium.</title>
        <authorList>
            <person name="Liu Q."/>
            <person name="Xin Y.-H."/>
        </authorList>
    </citation>
    <scope>NUCLEOTIDE SEQUENCE [LARGE SCALE GENOMIC DNA]</scope>
    <source>
        <strain evidence="3 4">Hh39</strain>
    </source>
</reference>
<evidence type="ECO:0000313" key="3">
    <source>
        <dbReference type="EMBL" id="RJT91031.1"/>
    </source>
</evidence>
<protein>
    <submittedName>
        <fullName evidence="3">Sortase</fullName>
    </submittedName>
</protein>
<keyword evidence="4" id="KW-1185">Reference proteome</keyword>
<name>A0A3A5MPK6_9MICO</name>
<accession>A0A3A5MPK6</accession>
<keyword evidence="1" id="KW-0812">Transmembrane</keyword>
<proteinExistence type="predicted"/>
<gene>
    <name evidence="3" type="ORF">D6T64_02740</name>
</gene>
<sequence>MIALAILAVFAVPAAANAAGYVPADSITVSGDVVAGGTVTVAFADGAFTPGEDVSFAVTGSGTATLSAFKAATVTLVKTASASGAASVNVTLPVDATGTYSVTATGLTSGTVGTAALTVTVLDSATGGGLASTGYDAPVLLIWGAGGALLLGIALVVVLTIVRRQRATA</sequence>
<evidence type="ECO:0000256" key="1">
    <source>
        <dbReference type="SAM" id="Phobius"/>
    </source>
</evidence>
<dbReference type="Proteomes" id="UP000272015">
    <property type="component" value="Unassembled WGS sequence"/>
</dbReference>
<feature type="signal peptide" evidence="2">
    <location>
        <begin position="1"/>
        <end position="18"/>
    </location>
</feature>
<organism evidence="3 4">
    <name type="scientific">Cryobacterium melibiosiphilum</name>
    <dbReference type="NCBI Taxonomy" id="995039"/>
    <lineage>
        <taxon>Bacteria</taxon>
        <taxon>Bacillati</taxon>
        <taxon>Actinomycetota</taxon>
        <taxon>Actinomycetes</taxon>
        <taxon>Micrococcales</taxon>
        <taxon>Microbacteriaceae</taxon>
        <taxon>Cryobacterium</taxon>
    </lineage>
</organism>
<dbReference type="EMBL" id="QZVS01000053">
    <property type="protein sequence ID" value="RJT91031.1"/>
    <property type="molecule type" value="Genomic_DNA"/>
</dbReference>
<feature type="chain" id="PRO_5017457350" evidence="2">
    <location>
        <begin position="19"/>
        <end position="169"/>
    </location>
</feature>
<keyword evidence="1" id="KW-0472">Membrane</keyword>
<keyword evidence="2" id="KW-0732">Signal</keyword>
<feature type="transmembrane region" description="Helical" evidence="1">
    <location>
        <begin position="140"/>
        <end position="162"/>
    </location>
</feature>
<evidence type="ECO:0000256" key="2">
    <source>
        <dbReference type="SAM" id="SignalP"/>
    </source>
</evidence>
<dbReference type="AlphaFoldDB" id="A0A3A5MPK6"/>
<evidence type="ECO:0000313" key="4">
    <source>
        <dbReference type="Proteomes" id="UP000272015"/>
    </source>
</evidence>
<keyword evidence="1" id="KW-1133">Transmembrane helix</keyword>